<dbReference type="GO" id="GO:0005524">
    <property type="term" value="F:ATP binding"/>
    <property type="evidence" value="ECO:0007669"/>
    <property type="project" value="UniProtKB-KW"/>
</dbReference>
<evidence type="ECO:0000256" key="2">
    <source>
        <dbReference type="ARBA" id="ARBA00022840"/>
    </source>
</evidence>
<dbReference type="InterPro" id="IPR027417">
    <property type="entry name" value="P-loop_NTPase"/>
</dbReference>
<dbReference type="Proteomes" id="UP000078237">
    <property type="component" value="Unassembled WGS sequence"/>
</dbReference>
<keyword evidence="4" id="KW-1185">Reference proteome</keyword>
<sequence length="102" mass="11599">MLSTGQKQLLCFERAMVKKSKILVLDEAMSSVDAETESIMQDIVDTEFQGCTVIAVMHRLLHVARYDKVAFMENGVLLEFDELGLLMAKNTRFAELYRSYTA</sequence>
<dbReference type="PANTHER" id="PTHR24223:SF404">
    <property type="entry name" value="ABC MULTIDRUG TRANSPORTER (EUROFUNG)-RELATED"/>
    <property type="match status" value="1"/>
</dbReference>
<dbReference type="InterPro" id="IPR050173">
    <property type="entry name" value="ABC_transporter_C-like"/>
</dbReference>
<dbReference type="VEuPathDB" id="FungiDB:MMYC01_208717"/>
<gene>
    <name evidence="3" type="ORF">MMYC01_208717</name>
</gene>
<organism evidence="3 4">
    <name type="scientific">Madurella mycetomatis</name>
    <dbReference type="NCBI Taxonomy" id="100816"/>
    <lineage>
        <taxon>Eukaryota</taxon>
        <taxon>Fungi</taxon>
        <taxon>Dikarya</taxon>
        <taxon>Ascomycota</taxon>
        <taxon>Pezizomycotina</taxon>
        <taxon>Sordariomycetes</taxon>
        <taxon>Sordariomycetidae</taxon>
        <taxon>Sordariales</taxon>
        <taxon>Sordariales incertae sedis</taxon>
        <taxon>Madurella</taxon>
    </lineage>
</organism>
<dbReference type="GO" id="GO:0016020">
    <property type="term" value="C:membrane"/>
    <property type="evidence" value="ECO:0007669"/>
    <property type="project" value="TreeGrafter"/>
</dbReference>
<dbReference type="PANTHER" id="PTHR24223">
    <property type="entry name" value="ATP-BINDING CASSETTE SUB-FAMILY C"/>
    <property type="match status" value="1"/>
</dbReference>
<evidence type="ECO:0000256" key="1">
    <source>
        <dbReference type="ARBA" id="ARBA00022741"/>
    </source>
</evidence>
<keyword evidence="2" id="KW-0067">ATP-binding</keyword>
<dbReference type="Gene3D" id="3.40.50.300">
    <property type="entry name" value="P-loop containing nucleotide triphosphate hydrolases"/>
    <property type="match status" value="1"/>
</dbReference>
<dbReference type="EMBL" id="LCTW02000345">
    <property type="protein sequence ID" value="KXX74503.1"/>
    <property type="molecule type" value="Genomic_DNA"/>
</dbReference>
<comment type="caution">
    <text evidence="3">The sequence shown here is derived from an EMBL/GenBank/DDBJ whole genome shotgun (WGS) entry which is preliminary data.</text>
</comment>
<dbReference type="OrthoDB" id="6500128at2759"/>
<keyword evidence="1" id="KW-0547">Nucleotide-binding</keyword>
<dbReference type="SUPFAM" id="SSF52540">
    <property type="entry name" value="P-loop containing nucleoside triphosphate hydrolases"/>
    <property type="match status" value="1"/>
</dbReference>
<dbReference type="STRING" id="100816.A0A175VSZ3"/>
<name>A0A175VSZ3_9PEZI</name>
<proteinExistence type="predicted"/>
<accession>A0A175VSZ3</accession>
<dbReference type="GO" id="GO:0042626">
    <property type="term" value="F:ATPase-coupled transmembrane transporter activity"/>
    <property type="evidence" value="ECO:0007669"/>
    <property type="project" value="TreeGrafter"/>
</dbReference>
<evidence type="ECO:0000313" key="4">
    <source>
        <dbReference type="Proteomes" id="UP000078237"/>
    </source>
</evidence>
<dbReference type="AlphaFoldDB" id="A0A175VSZ3"/>
<evidence type="ECO:0000313" key="3">
    <source>
        <dbReference type="EMBL" id="KXX74503.1"/>
    </source>
</evidence>
<reference evidence="3 4" key="1">
    <citation type="journal article" date="2016" name="Genome Announc.">
        <title>Genome Sequence of Madurella mycetomatis mm55, Isolated from a Human Mycetoma Case in Sudan.</title>
        <authorList>
            <person name="Smit S."/>
            <person name="Derks M.F."/>
            <person name="Bervoets S."/>
            <person name="Fahal A."/>
            <person name="van Leeuwen W."/>
            <person name="van Belkum A."/>
            <person name="van de Sande W.W."/>
        </authorList>
    </citation>
    <scope>NUCLEOTIDE SEQUENCE [LARGE SCALE GENOMIC DNA]</scope>
    <source>
        <strain evidence="4">mm55</strain>
    </source>
</reference>
<protein>
    <submittedName>
        <fullName evidence="3">Canalicular multispecific organic anion transporter 2</fullName>
    </submittedName>
</protein>